<dbReference type="SMART" id="SM00382">
    <property type="entry name" value="AAA"/>
    <property type="match status" value="1"/>
</dbReference>
<evidence type="ECO:0000256" key="13">
    <source>
        <dbReference type="SAM" id="Phobius"/>
    </source>
</evidence>
<dbReference type="GO" id="GO:0005524">
    <property type="term" value="F:ATP binding"/>
    <property type="evidence" value="ECO:0007669"/>
    <property type="project" value="UniProtKB-KW"/>
</dbReference>
<sequence>MSSPNLTSDELPVEALLESFIPGYKFFSHLCTYYFRIDISSYLFIVAVLFAFWTYAAKAFWDRFQSFLCFVAATVEIRSHDELHNDAMRWISINVDLTVSRKAVAGTKRTFPWEDKNNEDDLSEADRAQFDVDPSKPWLKRHHNKRKIRYTPGPLRFHRFTYKRCWIFLYRQAFRSPKSPWAASMEDLSFYAAPWNKWVLRSLISDMQQASFDQDSYRINIRRGLKLGFGFEWVHVASKKPRELSTIILRHEQKKHIIEDVQGYLDPDTRAWYEIRGIPYRRGYLLHGLPGTGKSTMCLVLASLFNLDIYTVNLCANSLDENTLTLLFQSLPKFCIVVFEDVDQAGIPKRKTGNSMRQTCEDAEHDEQDSEQEADNDKQPSNGITLSAFLNIIDGLTAQEGRILIMTTNAIEKLDHALLRPGRVDLKIEFGHADALALQEHFLMFFMQPTAAHVMGDLDSCGRMIPYSLPACSEWTTEYIVHLSTMFAENVPPNRYTAAEVQNYLLQYRSRPLEAVNNAHRWVDKRQAPFDIDFAAPLSTFRIADSPDLYAIHGRAYSIQVSAVIFSYPRTGDGRTDETIELRALLLQRASNGSKEGYWDIGPGGCVETGDATLQDAIEREVMKSTGLPFSKIVHSLSVKQWSRSTHSEQREWIEFPYIISVSESDEDIPLASSGRAFGRISQIEGIAKEYEDFAWATEAEIRAGKYKLHEDHQNIILEGFEKERTANTSIGHLEEGRTERVERREIWMKK</sequence>
<evidence type="ECO:0000256" key="1">
    <source>
        <dbReference type="ARBA" id="ARBA00004434"/>
    </source>
</evidence>
<dbReference type="EMBL" id="BROQ01000184">
    <property type="protein sequence ID" value="GKZ27132.1"/>
    <property type="molecule type" value="Genomic_DNA"/>
</dbReference>
<dbReference type="InterPro" id="IPR003959">
    <property type="entry name" value="ATPase_AAA_core"/>
</dbReference>
<evidence type="ECO:0000256" key="9">
    <source>
        <dbReference type="ARBA" id="ARBA00023128"/>
    </source>
</evidence>
<evidence type="ECO:0000256" key="12">
    <source>
        <dbReference type="SAM" id="MobiDB-lite"/>
    </source>
</evidence>
<dbReference type="InterPro" id="IPR015797">
    <property type="entry name" value="NUDIX_hydrolase-like_dom_sf"/>
</dbReference>
<dbReference type="GO" id="GO:0005743">
    <property type="term" value="C:mitochondrial inner membrane"/>
    <property type="evidence" value="ECO:0007669"/>
    <property type="project" value="UniProtKB-SubCell"/>
</dbReference>
<comment type="subcellular location">
    <subcellularLocation>
        <location evidence="1">Mitochondrion inner membrane</location>
        <topology evidence="1">Single-pass membrane protein</topology>
    </subcellularLocation>
</comment>
<dbReference type="SUPFAM" id="SSF55811">
    <property type="entry name" value="Nudix"/>
    <property type="match status" value="1"/>
</dbReference>
<accession>A0A9W5Z3W8</accession>
<comment type="similarity">
    <text evidence="2">Belongs to the AAA ATPase family. BCS1 subfamily.</text>
</comment>
<evidence type="ECO:0000256" key="5">
    <source>
        <dbReference type="ARBA" id="ARBA00022792"/>
    </source>
</evidence>
<dbReference type="InterPro" id="IPR003593">
    <property type="entry name" value="AAA+_ATPase"/>
</dbReference>
<name>A0A9W5Z3W8_9EURO</name>
<comment type="catalytic activity">
    <reaction evidence="11">
        <text>ATP + H2O = ADP + phosphate + H(+)</text>
        <dbReference type="Rhea" id="RHEA:13065"/>
        <dbReference type="ChEBI" id="CHEBI:15377"/>
        <dbReference type="ChEBI" id="CHEBI:15378"/>
        <dbReference type="ChEBI" id="CHEBI:30616"/>
        <dbReference type="ChEBI" id="CHEBI:43474"/>
        <dbReference type="ChEBI" id="CHEBI:456216"/>
    </reaction>
    <physiologicalReaction direction="left-to-right" evidence="11">
        <dbReference type="Rhea" id="RHEA:13066"/>
    </physiologicalReaction>
</comment>
<dbReference type="SMART" id="SM01024">
    <property type="entry name" value="BCS1_N"/>
    <property type="match status" value="1"/>
</dbReference>
<feature type="compositionally biased region" description="Acidic residues" evidence="12">
    <location>
        <begin position="361"/>
        <end position="374"/>
    </location>
</feature>
<feature type="domain" description="Nudix hydrolase" evidence="14">
    <location>
        <begin position="556"/>
        <end position="723"/>
    </location>
</feature>
<feature type="region of interest" description="Disordered" evidence="12">
    <location>
        <begin position="350"/>
        <end position="382"/>
    </location>
</feature>
<protein>
    <recommendedName>
        <fullName evidence="14">Nudix hydrolase domain-containing protein</fullName>
    </recommendedName>
</protein>
<evidence type="ECO:0000259" key="14">
    <source>
        <dbReference type="PROSITE" id="PS51462"/>
    </source>
</evidence>
<dbReference type="Pfam" id="PF25426">
    <property type="entry name" value="AAA_lid_BCS1"/>
    <property type="match status" value="1"/>
</dbReference>
<evidence type="ECO:0000313" key="15">
    <source>
        <dbReference type="EMBL" id="GKZ27132.1"/>
    </source>
</evidence>
<keyword evidence="7" id="KW-0067">ATP-binding</keyword>
<reference evidence="15" key="1">
    <citation type="submission" date="2022-07" db="EMBL/GenBank/DDBJ databases">
        <title>Taxonomy of Aspergillus series Nigri: significant species reduction supported by multi-species coalescent approaches.</title>
        <authorList>
            <person name="Bian C."/>
            <person name="Kusuya Y."/>
            <person name="Sklenar F."/>
            <person name="D'hooge E."/>
            <person name="Yaguchi T."/>
            <person name="Takahashi H."/>
            <person name="Hubka V."/>
        </authorList>
    </citation>
    <scope>NUCLEOTIDE SEQUENCE</scope>
    <source>
        <strain evidence="15">CBS 733.88</strain>
    </source>
</reference>
<evidence type="ECO:0000256" key="11">
    <source>
        <dbReference type="ARBA" id="ARBA00048778"/>
    </source>
</evidence>
<dbReference type="Pfam" id="PF08740">
    <property type="entry name" value="BCS1_N"/>
    <property type="match status" value="1"/>
</dbReference>
<dbReference type="InterPro" id="IPR050747">
    <property type="entry name" value="Mitochondrial_chaperone_BCS1"/>
</dbReference>
<evidence type="ECO:0000313" key="16">
    <source>
        <dbReference type="Proteomes" id="UP001143548"/>
    </source>
</evidence>
<evidence type="ECO:0000256" key="4">
    <source>
        <dbReference type="ARBA" id="ARBA00022741"/>
    </source>
</evidence>
<keyword evidence="8 13" id="KW-1133">Transmembrane helix</keyword>
<dbReference type="InterPro" id="IPR027417">
    <property type="entry name" value="P-loop_NTPase"/>
</dbReference>
<dbReference type="SUPFAM" id="SSF52540">
    <property type="entry name" value="P-loop containing nucleoside triphosphate hydrolases"/>
    <property type="match status" value="1"/>
</dbReference>
<evidence type="ECO:0000256" key="2">
    <source>
        <dbReference type="ARBA" id="ARBA00007448"/>
    </source>
</evidence>
<keyword evidence="6" id="KW-0378">Hydrolase</keyword>
<keyword evidence="4" id="KW-0547">Nucleotide-binding</keyword>
<dbReference type="InterPro" id="IPR000086">
    <property type="entry name" value="NUDIX_hydrolase_dom"/>
</dbReference>
<dbReference type="GO" id="GO:0016887">
    <property type="term" value="F:ATP hydrolysis activity"/>
    <property type="evidence" value="ECO:0007669"/>
    <property type="project" value="InterPro"/>
</dbReference>
<dbReference type="InterPro" id="IPR057495">
    <property type="entry name" value="AAA_lid_BCS1"/>
</dbReference>
<evidence type="ECO:0000256" key="8">
    <source>
        <dbReference type="ARBA" id="ARBA00022989"/>
    </source>
</evidence>
<keyword evidence="3 13" id="KW-0812">Transmembrane</keyword>
<dbReference type="PROSITE" id="PS51462">
    <property type="entry name" value="NUDIX"/>
    <property type="match status" value="1"/>
</dbReference>
<proteinExistence type="inferred from homology"/>
<keyword evidence="5" id="KW-0999">Mitochondrion inner membrane</keyword>
<feature type="transmembrane region" description="Helical" evidence="13">
    <location>
        <begin position="42"/>
        <end position="61"/>
    </location>
</feature>
<evidence type="ECO:0000256" key="7">
    <source>
        <dbReference type="ARBA" id="ARBA00022840"/>
    </source>
</evidence>
<evidence type="ECO:0000256" key="6">
    <source>
        <dbReference type="ARBA" id="ARBA00022801"/>
    </source>
</evidence>
<gene>
    <name evidence="15" type="ORF">AbraCBS73388_003772</name>
</gene>
<dbReference type="AlphaFoldDB" id="A0A9W5Z3W8"/>
<organism evidence="15 16">
    <name type="scientific">Aspergillus brasiliensis</name>
    <dbReference type="NCBI Taxonomy" id="319629"/>
    <lineage>
        <taxon>Eukaryota</taxon>
        <taxon>Fungi</taxon>
        <taxon>Dikarya</taxon>
        <taxon>Ascomycota</taxon>
        <taxon>Pezizomycotina</taxon>
        <taxon>Eurotiomycetes</taxon>
        <taxon>Eurotiomycetidae</taxon>
        <taxon>Eurotiales</taxon>
        <taxon>Aspergillaceae</taxon>
        <taxon>Aspergillus</taxon>
        <taxon>Aspergillus subgen. Circumdati</taxon>
    </lineage>
</organism>
<dbReference type="Gene3D" id="3.90.79.10">
    <property type="entry name" value="Nucleoside Triphosphate Pyrophosphohydrolase"/>
    <property type="match status" value="1"/>
</dbReference>
<keyword evidence="9" id="KW-0496">Mitochondrion</keyword>
<dbReference type="PANTHER" id="PTHR23070">
    <property type="entry name" value="BCS1 AAA-TYPE ATPASE"/>
    <property type="match status" value="1"/>
</dbReference>
<dbReference type="InterPro" id="IPR014851">
    <property type="entry name" value="BCS1_N"/>
</dbReference>
<dbReference type="PROSITE" id="PS00674">
    <property type="entry name" value="AAA"/>
    <property type="match status" value="1"/>
</dbReference>
<dbReference type="Gene3D" id="3.40.50.300">
    <property type="entry name" value="P-loop containing nucleotide triphosphate hydrolases"/>
    <property type="match status" value="1"/>
</dbReference>
<comment type="caution">
    <text evidence="15">The sequence shown here is derived from an EMBL/GenBank/DDBJ whole genome shotgun (WGS) entry which is preliminary data.</text>
</comment>
<evidence type="ECO:0000256" key="3">
    <source>
        <dbReference type="ARBA" id="ARBA00022692"/>
    </source>
</evidence>
<keyword evidence="10 13" id="KW-0472">Membrane</keyword>
<dbReference type="Proteomes" id="UP001143548">
    <property type="component" value="Unassembled WGS sequence"/>
</dbReference>
<dbReference type="Pfam" id="PF00004">
    <property type="entry name" value="AAA"/>
    <property type="match status" value="1"/>
</dbReference>
<evidence type="ECO:0000256" key="10">
    <source>
        <dbReference type="ARBA" id="ARBA00023136"/>
    </source>
</evidence>
<dbReference type="InterPro" id="IPR003960">
    <property type="entry name" value="ATPase_AAA_CS"/>
</dbReference>